<dbReference type="Proteomes" id="UP000011625">
    <property type="component" value="Unassembled WGS sequence"/>
</dbReference>
<dbReference type="AlphaFoldDB" id="M0NFH7"/>
<accession>M0NFH7</accession>
<reference evidence="1 2" key="1">
    <citation type="journal article" date="2014" name="PLoS Genet.">
        <title>Phylogenetically driven sequencing of extremely halophilic archaea reveals strategies for static and dynamic osmo-response.</title>
        <authorList>
            <person name="Becker E.A."/>
            <person name="Seitzer P.M."/>
            <person name="Tritt A."/>
            <person name="Larsen D."/>
            <person name="Krusor M."/>
            <person name="Yao A.I."/>
            <person name="Wu D."/>
            <person name="Madern D."/>
            <person name="Eisen J.A."/>
            <person name="Darling A.E."/>
            <person name="Facciotti M.T."/>
        </authorList>
    </citation>
    <scope>NUCLEOTIDE SEQUENCE [LARGE SCALE GENOMIC DNA]</scope>
    <source>
        <strain evidence="1 2">DSM 8989</strain>
    </source>
</reference>
<protein>
    <submittedName>
        <fullName evidence="1">Uncharacterized protein</fullName>
    </submittedName>
</protein>
<keyword evidence="2" id="KW-1185">Reference proteome</keyword>
<evidence type="ECO:0000313" key="1">
    <source>
        <dbReference type="EMBL" id="EMA55440.1"/>
    </source>
</evidence>
<name>M0NFH7_9EURY</name>
<organism evidence="1 2">
    <name type="scientific">Halococcus salifodinae DSM 8989</name>
    <dbReference type="NCBI Taxonomy" id="1227456"/>
    <lineage>
        <taxon>Archaea</taxon>
        <taxon>Methanobacteriati</taxon>
        <taxon>Methanobacteriota</taxon>
        <taxon>Stenosarchaea group</taxon>
        <taxon>Halobacteria</taxon>
        <taxon>Halobacteriales</taxon>
        <taxon>Halococcaceae</taxon>
        <taxon>Halococcus</taxon>
    </lineage>
</organism>
<proteinExistence type="predicted"/>
<comment type="caution">
    <text evidence="1">The sequence shown here is derived from an EMBL/GenBank/DDBJ whole genome shotgun (WGS) entry which is preliminary data.</text>
</comment>
<dbReference type="EMBL" id="AOME01000013">
    <property type="protein sequence ID" value="EMA55440.1"/>
    <property type="molecule type" value="Genomic_DNA"/>
</dbReference>
<gene>
    <name evidence="1" type="ORF">C450_01699</name>
</gene>
<evidence type="ECO:0000313" key="2">
    <source>
        <dbReference type="Proteomes" id="UP000011625"/>
    </source>
</evidence>
<dbReference type="STRING" id="1227456.C450_01699"/>
<sequence>MIAGVLDELDRVREHVLASRVDFSLDVAVARGHDEVDPVDIAVEREIDIAADPAAETRHSGVEVFSCYPRDRLALARTGAGAAGLDDRHAGPIELPRDVDLLVGREGHPWGLFAVAERGIEKLYVSVGERSGFGEAPE</sequence>